<reference evidence="1" key="1">
    <citation type="journal article" date="2022" name="Int. J. Mol. Sci.">
        <title>Draft Genome of Tanacetum Coccineum: Genomic Comparison of Closely Related Tanacetum-Family Plants.</title>
        <authorList>
            <person name="Yamashiro T."/>
            <person name="Shiraishi A."/>
            <person name="Nakayama K."/>
            <person name="Satake H."/>
        </authorList>
    </citation>
    <scope>NUCLEOTIDE SEQUENCE</scope>
</reference>
<proteinExistence type="predicted"/>
<organism evidence="1 2">
    <name type="scientific">Tanacetum coccineum</name>
    <dbReference type="NCBI Taxonomy" id="301880"/>
    <lineage>
        <taxon>Eukaryota</taxon>
        <taxon>Viridiplantae</taxon>
        <taxon>Streptophyta</taxon>
        <taxon>Embryophyta</taxon>
        <taxon>Tracheophyta</taxon>
        <taxon>Spermatophyta</taxon>
        <taxon>Magnoliopsida</taxon>
        <taxon>eudicotyledons</taxon>
        <taxon>Gunneridae</taxon>
        <taxon>Pentapetalae</taxon>
        <taxon>asterids</taxon>
        <taxon>campanulids</taxon>
        <taxon>Asterales</taxon>
        <taxon>Asteraceae</taxon>
        <taxon>Asteroideae</taxon>
        <taxon>Anthemideae</taxon>
        <taxon>Anthemidinae</taxon>
        <taxon>Tanacetum</taxon>
    </lineage>
</organism>
<evidence type="ECO:0000313" key="2">
    <source>
        <dbReference type="Proteomes" id="UP001151760"/>
    </source>
</evidence>
<dbReference type="EMBL" id="BQNB010008571">
    <property type="protein sequence ID" value="GJS51227.1"/>
    <property type="molecule type" value="Genomic_DNA"/>
</dbReference>
<evidence type="ECO:0000313" key="1">
    <source>
        <dbReference type="EMBL" id="GJS51227.1"/>
    </source>
</evidence>
<sequence length="274" mass="30224">MPFAKYLPKPPASPLSPWSSSPPQIPFPLSPPSPVLTAPPPNPIRLLGYRAATIRMRAEAVATSHSLPLPQPFILSLPYQTRCTTTLAYISSYFIFPTTIITPQTSLERTDPSLAGRLRFVPTKWDRQIRRDPERYVGYGITDAWDEIVETLQGAPIDVPMHIHVSSWRPRLGCLERLGDDDDASDLLMRGAERVETAERTDIIIDSDLTAMQTHRERYINFRLSPTTTGGMFGGGGDRPYRTCDDITGAGYCITGTAGPLGPLAHPELPEGGR</sequence>
<gene>
    <name evidence="1" type="ORF">Tco_0624589</name>
</gene>
<comment type="caution">
    <text evidence="1">The sequence shown here is derived from an EMBL/GenBank/DDBJ whole genome shotgun (WGS) entry which is preliminary data.</text>
</comment>
<keyword evidence="2" id="KW-1185">Reference proteome</keyword>
<name>A0ABQ4WEC6_9ASTR</name>
<reference evidence="1" key="2">
    <citation type="submission" date="2022-01" db="EMBL/GenBank/DDBJ databases">
        <authorList>
            <person name="Yamashiro T."/>
            <person name="Shiraishi A."/>
            <person name="Satake H."/>
            <person name="Nakayama K."/>
        </authorList>
    </citation>
    <scope>NUCLEOTIDE SEQUENCE</scope>
</reference>
<accession>A0ABQ4WEC6</accession>
<protein>
    <submittedName>
        <fullName evidence="1">Uncharacterized protein</fullName>
    </submittedName>
</protein>
<dbReference type="Proteomes" id="UP001151760">
    <property type="component" value="Unassembled WGS sequence"/>
</dbReference>